<evidence type="ECO:0000256" key="3">
    <source>
        <dbReference type="PIRSR" id="PIRSR004848-1"/>
    </source>
</evidence>
<feature type="domain" description="Alanine racemase N-terminal" evidence="5">
    <location>
        <begin position="35"/>
        <end position="233"/>
    </location>
</feature>
<keyword evidence="1 2" id="KW-0663">Pyridoxal phosphate</keyword>
<dbReference type="GO" id="GO:0030170">
    <property type="term" value="F:pyridoxal phosphate binding"/>
    <property type="evidence" value="ECO:0007669"/>
    <property type="project" value="UniProtKB-UniRule"/>
</dbReference>
<dbReference type="Proteomes" id="UP001056756">
    <property type="component" value="Chromosome"/>
</dbReference>
<dbReference type="NCBIfam" id="TIGR00044">
    <property type="entry name" value="YggS family pyridoxal phosphate-dependent enzyme"/>
    <property type="match status" value="1"/>
</dbReference>
<comment type="function">
    <text evidence="2">Pyridoxal 5'-phosphate (PLP)-binding protein, which is involved in PLP homeostasis.</text>
</comment>
<evidence type="ECO:0000256" key="4">
    <source>
        <dbReference type="RuleBase" id="RU004514"/>
    </source>
</evidence>
<dbReference type="EMBL" id="CP097899">
    <property type="protein sequence ID" value="URN93194.1"/>
    <property type="molecule type" value="Genomic_DNA"/>
</dbReference>
<evidence type="ECO:0000313" key="7">
    <source>
        <dbReference type="Proteomes" id="UP001056756"/>
    </source>
</evidence>
<evidence type="ECO:0000256" key="2">
    <source>
        <dbReference type="HAMAP-Rule" id="MF_02087"/>
    </source>
</evidence>
<dbReference type="InterPro" id="IPR011078">
    <property type="entry name" value="PyrdxlP_homeostasis"/>
</dbReference>
<sequence length="237" mass="26691">MSIKDRIHHVQQTITQATSRAGRESDAVNVIGVTKYVSVARTVEAVEAGVLHLGENRWQIAKDKWDYIHEHTGAGQATPTWHFIGSLQRNKVKDIVGKFQYIHSLDRLSLAKAIQEQAEKLDTTVKCFIQVNVSGEQSKQGMNAAEVSLFLEQLQEYPRVLPIGLMTMAPFELEKEETRFVFRRLRELRDELIANGNGKCTVTELSMGMSNDYEIAIEEGATFVRLGTILIGTEEDE</sequence>
<dbReference type="AlphaFoldDB" id="A0A9J6ZAT7"/>
<dbReference type="PIRSF" id="PIRSF004848">
    <property type="entry name" value="YBL036c_PLPDEIII"/>
    <property type="match status" value="1"/>
</dbReference>
<dbReference type="Pfam" id="PF01168">
    <property type="entry name" value="Ala_racemase_N"/>
    <property type="match status" value="1"/>
</dbReference>
<evidence type="ECO:0000256" key="1">
    <source>
        <dbReference type="ARBA" id="ARBA00022898"/>
    </source>
</evidence>
<evidence type="ECO:0000313" key="6">
    <source>
        <dbReference type="EMBL" id="URN93194.1"/>
    </source>
</evidence>
<dbReference type="HAMAP" id="MF_02087">
    <property type="entry name" value="PLP_homeostasis"/>
    <property type="match status" value="1"/>
</dbReference>
<protein>
    <recommendedName>
        <fullName evidence="2">Pyridoxal phosphate homeostasis protein</fullName>
        <shortName evidence="2">PLP homeostasis protein</shortName>
    </recommendedName>
</protein>
<dbReference type="Gene3D" id="3.20.20.10">
    <property type="entry name" value="Alanine racemase"/>
    <property type="match status" value="1"/>
</dbReference>
<dbReference type="KEGG" id="plig:NAG76_15285"/>
<dbReference type="PANTHER" id="PTHR10146">
    <property type="entry name" value="PROLINE SYNTHETASE CO-TRANSCRIBED BACTERIAL HOMOLOG PROTEIN"/>
    <property type="match status" value="1"/>
</dbReference>
<dbReference type="SUPFAM" id="SSF51419">
    <property type="entry name" value="PLP-binding barrel"/>
    <property type="match status" value="1"/>
</dbReference>
<dbReference type="PANTHER" id="PTHR10146:SF14">
    <property type="entry name" value="PYRIDOXAL PHOSPHATE HOMEOSTASIS PROTEIN"/>
    <property type="match status" value="1"/>
</dbReference>
<feature type="modified residue" description="N6-(pyridoxal phosphate)lysine" evidence="2 3">
    <location>
        <position position="35"/>
    </location>
</feature>
<comment type="cofactor">
    <cofactor evidence="3">
        <name>pyridoxal 5'-phosphate</name>
        <dbReference type="ChEBI" id="CHEBI:597326"/>
    </cofactor>
</comment>
<evidence type="ECO:0000259" key="5">
    <source>
        <dbReference type="Pfam" id="PF01168"/>
    </source>
</evidence>
<gene>
    <name evidence="6" type="ORF">NAG76_15285</name>
</gene>
<dbReference type="InterPro" id="IPR001608">
    <property type="entry name" value="Ala_racemase_N"/>
</dbReference>
<dbReference type="CDD" id="cd00635">
    <property type="entry name" value="PLPDE_III_YBL036c_like"/>
    <property type="match status" value="1"/>
</dbReference>
<reference evidence="6" key="1">
    <citation type="submission" date="2022-05" db="EMBL/GenBank/DDBJ databases">
        <title>Novel bacterial taxa in a minimal lignocellulolytic consortium and its capacity to transform plastics disclosed by genome-resolved metagenomics.</title>
        <authorList>
            <person name="Rodriguez C.A.D."/>
            <person name="Diaz-Garcia L."/>
            <person name="Herrera K."/>
            <person name="Tarazona N.A."/>
            <person name="Sproer C."/>
            <person name="Overmann J."/>
            <person name="Jimenez D.J."/>
        </authorList>
    </citation>
    <scope>NUCLEOTIDE SEQUENCE</scope>
    <source>
        <strain evidence="6">MAG5</strain>
    </source>
</reference>
<organism evidence="6 7">
    <name type="scientific">Candidatus Pristimantibacillus lignocellulolyticus</name>
    <dbReference type="NCBI Taxonomy" id="2994561"/>
    <lineage>
        <taxon>Bacteria</taxon>
        <taxon>Bacillati</taxon>
        <taxon>Bacillota</taxon>
        <taxon>Bacilli</taxon>
        <taxon>Bacillales</taxon>
        <taxon>Paenibacillaceae</taxon>
        <taxon>Candidatus Pristimantibacillus</taxon>
    </lineage>
</organism>
<name>A0A9J6ZAT7_9BACL</name>
<dbReference type="PROSITE" id="PS01211">
    <property type="entry name" value="UPF0001"/>
    <property type="match status" value="1"/>
</dbReference>
<proteinExistence type="inferred from homology"/>
<accession>A0A9J6ZAT7</accession>
<comment type="similarity">
    <text evidence="2 4">Belongs to the pyridoxal phosphate-binding protein YggS/PROSC family.</text>
</comment>
<dbReference type="InterPro" id="IPR029066">
    <property type="entry name" value="PLP-binding_barrel"/>
</dbReference>